<evidence type="ECO:0000256" key="3">
    <source>
        <dbReference type="SAM" id="SignalP"/>
    </source>
</evidence>
<dbReference type="InterPro" id="IPR010131">
    <property type="entry name" value="MdtP/NodT-like"/>
</dbReference>
<keyword evidence="3" id="KW-0732">Signal</keyword>
<dbReference type="Gene3D" id="1.20.1600.10">
    <property type="entry name" value="Outer membrane efflux proteins (OEP)"/>
    <property type="match status" value="1"/>
</dbReference>
<keyword evidence="2" id="KW-0175">Coiled coil</keyword>
<feature type="chain" id="PRO_5036841108" evidence="3">
    <location>
        <begin position="25"/>
        <end position="425"/>
    </location>
</feature>
<dbReference type="PANTHER" id="PTHR30203:SF24">
    <property type="entry name" value="BLR4935 PROTEIN"/>
    <property type="match status" value="1"/>
</dbReference>
<proteinExistence type="inferred from homology"/>
<gene>
    <name evidence="4" type="ORF">JJ685_05775</name>
</gene>
<evidence type="ECO:0000313" key="5">
    <source>
        <dbReference type="Proteomes" id="UP000599109"/>
    </source>
</evidence>
<evidence type="ECO:0000256" key="1">
    <source>
        <dbReference type="ARBA" id="ARBA00007613"/>
    </source>
</evidence>
<dbReference type="RefSeq" id="WP_201673240.1">
    <property type="nucleotide sequence ID" value="NZ_JAEQNE010000001.1"/>
</dbReference>
<dbReference type="AlphaFoldDB" id="A0A937CSI8"/>
<dbReference type="SUPFAM" id="SSF56954">
    <property type="entry name" value="Outer membrane efflux proteins (OEP)"/>
    <property type="match status" value="1"/>
</dbReference>
<comment type="similarity">
    <text evidence="1">Belongs to the outer membrane factor (OMF) (TC 1.B.17) family.</text>
</comment>
<dbReference type="PANTHER" id="PTHR30203">
    <property type="entry name" value="OUTER MEMBRANE CATION EFFLUX PROTEIN"/>
    <property type="match status" value="1"/>
</dbReference>
<evidence type="ECO:0000313" key="4">
    <source>
        <dbReference type="EMBL" id="MBL0390649.1"/>
    </source>
</evidence>
<keyword evidence="5" id="KW-1185">Reference proteome</keyword>
<evidence type="ECO:0000256" key="2">
    <source>
        <dbReference type="SAM" id="Coils"/>
    </source>
</evidence>
<dbReference type="GO" id="GO:0015562">
    <property type="term" value="F:efflux transmembrane transporter activity"/>
    <property type="evidence" value="ECO:0007669"/>
    <property type="project" value="InterPro"/>
</dbReference>
<accession>A0A937CSI8</accession>
<reference evidence="4 5" key="1">
    <citation type="journal article" date="2017" name="Int. J. Syst. Evol. Microbiol.">
        <title>Ramlibacter monticola sp. nov., isolated from forest soil.</title>
        <authorList>
            <person name="Chaudhary D.K."/>
            <person name="Kim J."/>
        </authorList>
    </citation>
    <scope>NUCLEOTIDE SEQUENCE [LARGE SCALE GENOMIC DNA]</scope>
    <source>
        <strain evidence="4 5">KACC 19175</strain>
    </source>
</reference>
<sequence>MLSSCSPSRLRASFLLLLAAPAWAVAQTAPLGADLPSLLDYARQHNPELAAMRHEAQAAAQRVQPAGALPDPVLRVELMNINNYGNDAGFSLLPSKVGETKYTFMQQLPYWGKRELRREAAAADARQSEARATATWAEQAMRLRTAFAQYYLAAHNERITGELLELVTRLEQVAQARYASGLAPQQDAIRAQLEQTAIRSELIAAANEKRQLQARINALLGRAPAAGLAEPRALPVVLAPALEPQALAARVRESNATVRTEAARLQAAQANRDLAQRNRYPDFNVGVFPTQVGSRITTWGVMVEMNIPLQQDVRRAQESEAAAMLEAARARAEAAANQAAADLEEQLSALDAARRNEVLIATRQLPQSELVLQSAVAAYENGKVDFATLLEAQRQTRKARLDLLKVQAEQQMRIAEIERTLGEAL</sequence>
<feature type="signal peptide" evidence="3">
    <location>
        <begin position="1"/>
        <end position="24"/>
    </location>
</feature>
<organism evidence="4 5">
    <name type="scientific">Ramlibacter monticola</name>
    <dbReference type="NCBI Taxonomy" id="1926872"/>
    <lineage>
        <taxon>Bacteria</taxon>
        <taxon>Pseudomonadati</taxon>
        <taxon>Pseudomonadota</taxon>
        <taxon>Betaproteobacteria</taxon>
        <taxon>Burkholderiales</taxon>
        <taxon>Comamonadaceae</taxon>
        <taxon>Ramlibacter</taxon>
    </lineage>
</organism>
<feature type="coiled-coil region" evidence="2">
    <location>
        <begin position="322"/>
        <end position="356"/>
    </location>
</feature>
<dbReference type="Proteomes" id="UP000599109">
    <property type="component" value="Unassembled WGS sequence"/>
</dbReference>
<comment type="caution">
    <text evidence="4">The sequence shown here is derived from an EMBL/GenBank/DDBJ whole genome shotgun (WGS) entry which is preliminary data.</text>
</comment>
<dbReference type="EMBL" id="JAEQNE010000001">
    <property type="protein sequence ID" value="MBL0390649.1"/>
    <property type="molecule type" value="Genomic_DNA"/>
</dbReference>
<dbReference type="InterPro" id="IPR003423">
    <property type="entry name" value="OMP_efflux"/>
</dbReference>
<dbReference type="Pfam" id="PF02321">
    <property type="entry name" value="OEP"/>
    <property type="match status" value="2"/>
</dbReference>
<name>A0A937CSI8_9BURK</name>
<protein>
    <submittedName>
        <fullName evidence="4">TolC family protein</fullName>
    </submittedName>
</protein>